<evidence type="ECO:0000313" key="2">
    <source>
        <dbReference type="Proteomes" id="UP001431010"/>
    </source>
</evidence>
<sequence>MLELDVAALLSHLKPSVPLESRDDVPTVHGVYLYTRIMECQYSEQSRWTTAAQALAVDRLRKGEILSEGFLCEFASPDDAATIDVEDDGRVAYAYWLDAGGAIRGDVWLYNRCLAPEQPEWDARDAAPYANPAPFVDGAIEFSPPTSASCFTVEWLRVNADLIARVLVSEMPVAQLKDGSKPGWSRLAAKDGPLALCLTD</sequence>
<gene>
    <name evidence="1" type="ORF">LQG66_30945</name>
</gene>
<accession>A0ABY3RME6</accession>
<evidence type="ECO:0000313" key="1">
    <source>
        <dbReference type="EMBL" id="UFZ08656.1"/>
    </source>
</evidence>
<protein>
    <submittedName>
        <fullName evidence="1">Uncharacterized protein</fullName>
    </submittedName>
</protein>
<dbReference type="EMBL" id="CP088156">
    <property type="protein sequence ID" value="UFZ08656.1"/>
    <property type="molecule type" value="Genomic_DNA"/>
</dbReference>
<keyword evidence="2" id="KW-1185">Reference proteome</keyword>
<proteinExistence type="predicted"/>
<organism evidence="1 2">
    <name type="scientific">Bradyrhizobium ontarionense</name>
    <dbReference type="NCBI Taxonomy" id="2898149"/>
    <lineage>
        <taxon>Bacteria</taxon>
        <taxon>Pseudomonadati</taxon>
        <taxon>Pseudomonadota</taxon>
        <taxon>Alphaproteobacteria</taxon>
        <taxon>Hyphomicrobiales</taxon>
        <taxon>Nitrobacteraceae</taxon>
        <taxon>Bradyrhizobium</taxon>
    </lineage>
</organism>
<name>A0ABY3RME6_9BRAD</name>
<dbReference type="Proteomes" id="UP001431010">
    <property type="component" value="Chromosome"/>
</dbReference>
<dbReference type="RefSeq" id="WP_231328089.1">
    <property type="nucleotide sequence ID" value="NZ_CP088156.1"/>
</dbReference>
<reference evidence="1" key="1">
    <citation type="journal article" date="2024" name="Antonie Van Leeuwenhoek">
        <title>Bradyrhizobium ontarionense sp. nov., a novel bacterial symbiont isolated from Aeschynomene indica (Indian jointvetch), harbours photosynthesis, nitrogen fixation and nitrous oxide (N2O) reductase genes.</title>
        <authorList>
            <person name="Bromfield E.S.P."/>
            <person name="Cloutier S."/>
        </authorList>
    </citation>
    <scope>NUCLEOTIDE SEQUENCE</scope>
    <source>
        <strain evidence="1">A19</strain>
    </source>
</reference>